<keyword evidence="3 7" id="KW-0812">Transmembrane</keyword>
<dbReference type="GO" id="GO:0044341">
    <property type="term" value="P:sodium-dependent phosphate transport"/>
    <property type="evidence" value="ECO:0007669"/>
    <property type="project" value="InterPro"/>
</dbReference>
<dbReference type="PANTHER" id="PTHR10010">
    <property type="entry name" value="SOLUTE CARRIER FAMILY 34 SODIUM PHOSPHATE , MEMBER 2-RELATED"/>
    <property type="match status" value="1"/>
</dbReference>
<feature type="transmembrane region" description="Helical" evidence="7">
    <location>
        <begin position="88"/>
        <end position="105"/>
    </location>
</feature>
<feature type="domain" description="PhoU" evidence="8">
    <location>
        <begin position="301"/>
        <end position="384"/>
    </location>
</feature>
<name>X1JFN8_9ZZZZ</name>
<keyword evidence="6" id="KW-0175">Coiled coil</keyword>
<feature type="transmembrane region" description="Helical" evidence="7">
    <location>
        <begin position="61"/>
        <end position="82"/>
    </location>
</feature>
<protein>
    <recommendedName>
        <fullName evidence="8">PhoU domain-containing protein</fullName>
    </recommendedName>
</protein>
<keyword evidence="2" id="KW-1003">Cell membrane</keyword>
<feature type="transmembrane region" description="Helical" evidence="7">
    <location>
        <begin position="165"/>
        <end position="188"/>
    </location>
</feature>
<dbReference type="EMBL" id="BARV01000070">
    <property type="protein sequence ID" value="GAH92817.1"/>
    <property type="molecule type" value="Genomic_DNA"/>
</dbReference>
<dbReference type="InterPro" id="IPR026022">
    <property type="entry name" value="PhoU_dom"/>
</dbReference>
<dbReference type="SUPFAM" id="SSF109755">
    <property type="entry name" value="PhoU-like"/>
    <property type="match status" value="1"/>
</dbReference>
<feature type="domain" description="PhoU" evidence="8">
    <location>
        <begin position="408"/>
        <end position="490"/>
    </location>
</feature>
<dbReference type="Gene3D" id="1.20.58.220">
    <property type="entry name" value="Phosphate transport system protein phou homolog 2, domain 2"/>
    <property type="match status" value="1"/>
</dbReference>
<comment type="caution">
    <text evidence="9">The sequence shown here is derived from an EMBL/GenBank/DDBJ whole genome shotgun (WGS) entry which is preliminary data.</text>
</comment>
<dbReference type="NCBIfam" id="NF037997">
    <property type="entry name" value="Na_Pi_symport"/>
    <property type="match status" value="1"/>
</dbReference>
<evidence type="ECO:0000259" key="8">
    <source>
        <dbReference type="Pfam" id="PF01895"/>
    </source>
</evidence>
<dbReference type="Pfam" id="PF01895">
    <property type="entry name" value="PhoU"/>
    <property type="match status" value="2"/>
</dbReference>
<feature type="coiled-coil region" evidence="6">
    <location>
        <begin position="420"/>
        <end position="447"/>
    </location>
</feature>
<evidence type="ECO:0000256" key="5">
    <source>
        <dbReference type="ARBA" id="ARBA00023136"/>
    </source>
</evidence>
<dbReference type="GO" id="GO:0005886">
    <property type="term" value="C:plasma membrane"/>
    <property type="evidence" value="ECO:0007669"/>
    <property type="project" value="UniProtKB-SubCell"/>
</dbReference>
<accession>X1JFN8</accession>
<dbReference type="PANTHER" id="PTHR10010:SF46">
    <property type="entry name" value="SODIUM-DEPENDENT PHOSPHATE TRANSPORT PROTEIN 2B"/>
    <property type="match status" value="1"/>
</dbReference>
<dbReference type="InterPro" id="IPR038078">
    <property type="entry name" value="PhoU-like_sf"/>
</dbReference>
<organism evidence="9">
    <name type="scientific">marine sediment metagenome</name>
    <dbReference type="NCBI Taxonomy" id="412755"/>
    <lineage>
        <taxon>unclassified sequences</taxon>
        <taxon>metagenomes</taxon>
        <taxon>ecological metagenomes</taxon>
    </lineage>
</organism>
<evidence type="ECO:0000256" key="4">
    <source>
        <dbReference type="ARBA" id="ARBA00022989"/>
    </source>
</evidence>
<comment type="subcellular location">
    <subcellularLocation>
        <location evidence="1">Cell membrane</location>
        <topology evidence="1">Multi-pass membrane protein</topology>
    </subcellularLocation>
</comment>
<gene>
    <name evidence="9" type="ORF">S06H3_00412</name>
</gene>
<sequence length="497" mass="54973">MTSNKCKGILVGALTTVLIQSSSLTMVTQIGLINAGLLTLEQSVGIIMGQEIGTTVTAQIVAFPIGNFFFLMIIAGFILYMFPKFRKYQHIGQVLLGFGILFLGMKTMSGGAKGIMDYPIIIDTLARFGAIPILGVIAGAIFTGIIQSSSATTGLVIAMGMNNVITLPAAITLILGANIGTCVTGFIASFGSCKSAKRAAFIQIFMNVVTVAIFIPFIQLFSSLVYMTSANLPRQIANAHTIYNVISILMILPFTKYIVKLTKKVVPGEVIKIEERGSKYLDERFLRAPFMALSQASKEVYRIAEIALKMIDLSKQALLNNDEKAAKEVFENEDIVDDLCYYAENYLDRIPANELSRAEFQKHIKLVHAITDIERTADLSNNIAVSAIDKIDKEKEFTKIAEEEMDIMFKKARLAYKDSIQALKTEDKELATKVIKLEDQIDAFEKKFKRNHIRRLKAGTCDIRSDVIFTDTLRNLERIGDHADNIANSVILNFTNV</sequence>
<keyword evidence="4 7" id="KW-1133">Transmembrane helix</keyword>
<evidence type="ECO:0000256" key="6">
    <source>
        <dbReference type="SAM" id="Coils"/>
    </source>
</evidence>
<evidence type="ECO:0000256" key="2">
    <source>
        <dbReference type="ARBA" id="ARBA00022475"/>
    </source>
</evidence>
<evidence type="ECO:0000256" key="7">
    <source>
        <dbReference type="SAM" id="Phobius"/>
    </source>
</evidence>
<keyword evidence="5 7" id="KW-0472">Membrane</keyword>
<evidence type="ECO:0000256" key="1">
    <source>
        <dbReference type="ARBA" id="ARBA00004651"/>
    </source>
</evidence>
<evidence type="ECO:0000256" key="3">
    <source>
        <dbReference type="ARBA" id="ARBA00022692"/>
    </source>
</evidence>
<dbReference type="GO" id="GO:0005436">
    <property type="term" value="F:sodium:phosphate symporter activity"/>
    <property type="evidence" value="ECO:0007669"/>
    <property type="project" value="InterPro"/>
</dbReference>
<dbReference type="AlphaFoldDB" id="X1JFN8"/>
<dbReference type="InterPro" id="IPR003841">
    <property type="entry name" value="Na/Pi_transpt"/>
</dbReference>
<reference evidence="9" key="1">
    <citation type="journal article" date="2014" name="Front. Microbiol.">
        <title>High frequency of phylogenetically diverse reductive dehalogenase-homologous genes in deep subseafloor sedimentary metagenomes.</title>
        <authorList>
            <person name="Kawai M."/>
            <person name="Futagami T."/>
            <person name="Toyoda A."/>
            <person name="Takaki Y."/>
            <person name="Nishi S."/>
            <person name="Hori S."/>
            <person name="Arai W."/>
            <person name="Tsubouchi T."/>
            <person name="Morono Y."/>
            <person name="Uchiyama I."/>
            <person name="Ito T."/>
            <person name="Fujiyama A."/>
            <person name="Inagaki F."/>
            <person name="Takami H."/>
        </authorList>
    </citation>
    <scope>NUCLEOTIDE SEQUENCE</scope>
    <source>
        <strain evidence="9">Expedition CK06-06</strain>
    </source>
</reference>
<dbReference type="Pfam" id="PF02690">
    <property type="entry name" value="Na_Pi_cotrans"/>
    <property type="match status" value="2"/>
</dbReference>
<proteinExistence type="predicted"/>
<feature type="transmembrane region" description="Helical" evidence="7">
    <location>
        <begin position="241"/>
        <end position="259"/>
    </location>
</feature>
<evidence type="ECO:0000313" key="9">
    <source>
        <dbReference type="EMBL" id="GAH92817.1"/>
    </source>
</evidence>
<feature type="transmembrane region" description="Helical" evidence="7">
    <location>
        <begin position="125"/>
        <end position="145"/>
    </location>
</feature>
<feature type="transmembrane region" description="Helical" evidence="7">
    <location>
        <begin position="200"/>
        <end position="221"/>
    </location>
</feature>